<accession>A0A161IAQ2</accession>
<feature type="non-terminal residue" evidence="1">
    <location>
        <position position="1"/>
    </location>
</feature>
<name>A0A161IAQ2_CHISP</name>
<proteinExistence type="evidence at transcript level"/>
<dbReference type="InterPro" id="IPR038606">
    <property type="entry name" value="To_sf"/>
</dbReference>
<sequence>MSVEADMGEKKGKDGKTHWDIKRFTHSFELQDKSELEFENLFTGSEVL</sequence>
<protein>
    <submittedName>
        <fullName evidence="1">Odorant-binding protein 28</fullName>
    </submittedName>
</protein>
<feature type="non-terminal residue" evidence="1">
    <location>
        <position position="48"/>
    </location>
</feature>
<dbReference type="AlphaFoldDB" id="A0A161IAQ2"/>
<dbReference type="OrthoDB" id="6853364at2759"/>
<evidence type="ECO:0000313" key="1">
    <source>
        <dbReference type="EMBL" id="ANC68516.1"/>
    </source>
</evidence>
<gene>
    <name evidence="1" type="primary">OBP28</name>
</gene>
<reference evidence="1" key="1">
    <citation type="submission" date="2015-11" db="EMBL/GenBank/DDBJ databases">
        <authorList>
            <person name="Zhang Y."/>
            <person name="Guo Z."/>
        </authorList>
    </citation>
    <scope>NUCLEOTIDE SEQUENCE</scope>
</reference>
<dbReference type="EMBL" id="KU134010">
    <property type="protein sequence ID" value="ANC68516.1"/>
    <property type="molecule type" value="mRNA"/>
</dbReference>
<organism evidence="1">
    <name type="scientific">Chilo suppressalis</name>
    <name type="common">Asiatic rice borer moth</name>
    <dbReference type="NCBI Taxonomy" id="168631"/>
    <lineage>
        <taxon>Eukaryota</taxon>
        <taxon>Metazoa</taxon>
        <taxon>Ecdysozoa</taxon>
        <taxon>Arthropoda</taxon>
        <taxon>Hexapoda</taxon>
        <taxon>Insecta</taxon>
        <taxon>Pterygota</taxon>
        <taxon>Neoptera</taxon>
        <taxon>Endopterygota</taxon>
        <taxon>Lepidoptera</taxon>
        <taxon>Glossata</taxon>
        <taxon>Ditrysia</taxon>
        <taxon>Pyraloidea</taxon>
        <taxon>Crambidae</taxon>
        <taxon>Crambinae</taxon>
        <taxon>Chilo</taxon>
    </lineage>
</organism>
<dbReference type="Gene3D" id="3.15.10.30">
    <property type="entry name" value="Haemolymph juvenile hormone binding protein"/>
    <property type="match status" value="1"/>
</dbReference>